<gene>
    <name evidence="1" type="ORF">DI616_18175</name>
</gene>
<proteinExistence type="predicted"/>
<evidence type="ECO:0000313" key="1">
    <source>
        <dbReference type="EMBL" id="TKW64669.1"/>
    </source>
</evidence>
<comment type="caution">
    <text evidence="1">The sequence shown here is derived from an EMBL/GenBank/DDBJ whole genome shotgun (WGS) entry which is preliminary data.</text>
</comment>
<reference evidence="1 2" key="1">
    <citation type="journal article" date="2017" name="Nat. Commun.">
        <title>In situ click chemistry generation of cyclooxygenase-2 inhibitors.</title>
        <authorList>
            <person name="Bhardwaj A."/>
            <person name="Kaur J."/>
            <person name="Wuest M."/>
            <person name="Wuest F."/>
        </authorList>
    </citation>
    <scope>NUCLEOTIDE SEQUENCE [LARGE SCALE GENOMIC DNA]</scope>
    <source>
        <strain evidence="1">S2_012_000_R3_94</strain>
    </source>
</reference>
<protein>
    <submittedName>
        <fullName evidence="1">Uncharacterized protein</fullName>
    </submittedName>
</protein>
<name>A0A533HYU0_PARDE</name>
<dbReference type="Proteomes" id="UP000315344">
    <property type="component" value="Unassembled WGS sequence"/>
</dbReference>
<sequence>MATTHSDPELRRWQVEQDLPHLHRERWNRIAADLSERIEAATGDDRAELQQQLDQHYGDRFRPESSRKALLAEAGITEGD</sequence>
<evidence type="ECO:0000313" key="2">
    <source>
        <dbReference type="Proteomes" id="UP000315344"/>
    </source>
</evidence>
<accession>A0A533HYU0</accession>
<dbReference type="AlphaFoldDB" id="A0A533HYU0"/>
<organism evidence="1 2">
    <name type="scientific">Paracoccus denitrificans</name>
    <dbReference type="NCBI Taxonomy" id="266"/>
    <lineage>
        <taxon>Bacteria</taxon>
        <taxon>Pseudomonadati</taxon>
        <taxon>Pseudomonadota</taxon>
        <taxon>Alphaproteobacteria</taxon>
        <taxon>Rhodobacterales</taxon>
        <taxon>Paracoccaceae</taxon>
        <taxon>Paracoccus</taxon>
    </lineage>
</organism>
<dbReference type="EMBL" id="VAFL01000022">
    <property type="protein sequence ID" value="TKW64669.1"/>
    <property type="molecule type" value="Genomic_DNA"/>
</dbReference>